<keyword evidence="7" id="KW-0418">Kinase</keyword>
<dbReference type="Gene3D" id="6.10.340.10">
    <property type="match status" value="1"/>
</dbReference>
<comment type="subcellular location">
    <subcellularLocation>
        <location evidence="2">Membrane</location>
    </subcellularLocation>
</comment>
<dbReference type="GO" id="GO:0046983">
    <property type="term" value="F:protein dimerization activity"/>
    <property type="evidence" value="ECO:0007669"/>
    <property type="project" value="InterPro"/>
</dbReference>
<keyword evidence="6" id="KW-0547">Nucleotide-binding</keyword>
<dbReference type="PROSITE" id="PS50885">
    <property type="entry name" value="HAMP"/>
    <property type="match status" value="1"/>
</dbReference>
<reference evidence="13" key="1">
    <citation type="submission" date="2023-03" db="EMBL/GenBank/DDBJ databases">
        <title>Selenobaculum gbiensis gen. nov. sp. nov., a new bacterium isolated from the gut microbiota of IBD patient.</title>
        <authorList>
            <person name="Yeo S."/>
            <person name="Park H."/>
            <person name="Huh C.S."/>
        </authorList>
    </citation>
    <scope>NUCLEOTIDE SEQUENCE</scope>
    <source>
        <strain evidence="13">ICN-92133</strain>
    </source>
</reference>
<dbReference type="Gene3D" id="3.30.565.10">
    <property type="entry name" value="Histidine kinase-like ATPase, C-terminal domain"/>
    <property type="match status" value="1"/>
</dbReference>
<keyword evidence="10" id="KW-0472">Membrane</keyword>
<dbReference type="SUPFAM" id="SSF55874">
    <property type="entry name" value="ATPase domain of HSP90 chaperone/DNA topoisomerase II/histidine kinase"/>
    <property type="match status" value="1"/>
</dbReference>
<evidence type="ECO:0000256" key="2">
    <source>
        <dbReference type="ARBA" id="ARBA00004370"/>
    </source>
</evidence>
<keyword evidence="5" id="KW-0808">Transferase</keyword>
<dbReference type="EC" id="2.7.13.3" evidence="3"/>
<evidence type="ECO:0000256" key="7">
    <source>
        <dbReference type="ARBA" id="ARBA00022777"/>
    </source>
</evidence>
<dbReference type="PROSITE" id="PS50109">
    <property type="entry name" value="HIS_KIN"/>
    <property type="match status" value="1"/>
</dbReference>
<keyword evidence="9" id="KW-0902">Two-component regulatory system</keyword>
<dbReference type="EMBL" id="CP120678">
    <property type="protein sequence ID" value="WIW69905.1"/>
    <property type="molecule type" value="Genomic_DNA"/>
</dbReference>
<evidence type="ECO:0000256" key="8">
    <source>
        <dbReference type="ARBA" id="ARBA00022840"/>
    </source>
</evidence>
<dbReference type="Proteomes" id="UP001243623">
    <property type="component" value="Chromosome"/>
</dbReference>
<dbReference type="SUPFAM" id="SSF158472">
    <property type="entry name" value="HAMP domain-like"/>
    <property type="match status" value="1"/>
</dbReference>
<dbReference type="InterPro" id="IPR036890">
    <property type="entry name" value="HATPase_C_sf"/>
</dbReference>
<evidence type="ECO:0000256" key="1">
    <source>
        <dbReference type="ARBA" id="ARBA00000085"/>
    </source>
</evidence>
<keyword evidence="10" id="KW-1133">Transmembrane helix</keyword>
<name>A0A9Y2ETF0_9FIRM</name>
<dbReference type="PANTHER" id="PTHR24421:SF10">
    <property type="entry name" value="NITRATE_NITRITE SENSOR PROTEIN NARQ"/>
    <property type="match status" value="1"/>
</dbReference>
<dbReference type="CDD" id="cd06225">
    <property type="entry name" value="HAMP"/>
    <property type="match status" value="1"/>
</dbReference>
<evidence type="ECO:0000256" key="6">
    <source>
        <dbReference type="ARBA" id="ARBA00022741"/>
    </source>
</evidence>
<sequence length="473" mass="53061">MNWLREQKLSTKINTLILGTLLTLSTIMVILMHGITRDIMERQVELRGYEIANYIAASGTNDILQENAYAIFDLIKKVKDNNEDVRYILVVDYSGKIIGSTFEQGLPKGLPAHISTDNIIKRQVAKYNSSEGTIYEVIVPLENGNVGSIRVGMSNKIMYNLLAVTLTEFSLTIFALAFTAVILTGWLTSIIIKPIIDLAKAAEEIKNNNYAVQTDYDTNDEVGNLAKTFNEMALSLDQKEKENNKLLEALRLKEMNRTVLLNKIFTAQEDERKRISRELHDGAGQSITSILAYLRILLAKTSDASQQSLILAARDVIVNVLNELKQLAVDLRPPAIDDLGLISAMEKYIHGLTVAHNNIYFNVSLPKDDFEFPDKITSALYRILQESTNNIIRHAKATNIDIILSKNQNNVQLIVRDNGRGFSKATLEKAQKNNHLGVYGMKERIELLEGEFNLKSKIGIGTTITIRIPLKLE</sequence>
<accession>A0A9Y2ETF0</accession>
<gene>
    <name evidence="13" type="ORF">P3F81_08240</name>
</gene>
<dbReference type="PANTHER" id="PTHR24421">
    <property type="entry name" value="NITRATE/NITRITE SENSOR PROTEIN NARX-RELATED"/>
    <property type="match status" value="1"/>
</dbReference>
<organism evidence="13 14">
    <name type="scientific">Selenobaculum gibii</name>
    <dbReference type="NCBI Taxonomy" id="3054208"/>
    <lineage>
        <taxon>Bacteria</taxon>
        <taxon>Bacillati</taxon>
        <taxon>Bacillota</taxon>
        <taxon>Negativicutes</taxon>
        <taxon>Selenomonadales</taxon>
        <taxon>Selenomonadaceae</taxon>
        <taxon>Selenobaculum</taxon>
    </lineage>
</organism>
<keyword evidence="8 13" id="KW-0067">ATP-binding</keyword>
<comment type="catalytic activity">
    <reaction evidence="1">
        <text>ATP + protein L-histidine = ADP + protein N-phospho-L-histidine.</text>
        <dbReference type="EC" id="2.7.13.3"/>
    </reaction>
</comment>
<evidence type="ECO:0000313" key="13">
    <source>
        <dbReference type="EMBL" id="WIW69905.1"/>
    </source>
</evidence>
<dbReference type="InterPro" id="IPR005467">
    <property type="entry name" value="His_kinase_dom"/>
</dbReference>
<dbReference type="InterPro" id="IPR011712">
    <property type="entry name" value="Sig_transdc_His_kin_sub3_dim/P"/>
</dbReference>
<evidence type="ECO:0000313" key="14">
    <source>
        <dbReference type="Proteomes" id="UP001243623"/>
    </source>
</evidence>
<keyword evidence="14" id="KW-1185">Reference proteome</keyword>
<dbReference type="Pfam" id="PF07730">
    <property type="entry name" value="HisKA_3"/>
    <property type="match status" value="1"/>
</dbReference>
<proteinExistence type="predicted"/>
<dbReference type="AlphaFoldDB" id="A0A9Y2ETF0"/>
<dbReference type="SMART" id="SM00387">
    <property type="entry name" value="HATPase_c"/>
    <property type="match status" value="1"/>
</dbReference>
<feature type="domain" description="Histidine kinase" evidence="11">
    <location>
        <begin position="278"/>
        <end position="472"/>
    </location>
</feature>
<dbReference type="InterPro" id="IPR050482">
    <property type="entry name" value="Sensor_HK_TwoCompSys"/>
</dbReference>
<dbReference type="Gene3D" id="1.20.5.1930">
    <property type="match status" value="1"/>
</dbReference>
<dbReference type="SMART" id="SM00304">
    <property type="entry name" value="HAMP"/>
    <property type="match status" value="1"/>
</dbReference>
<protein>
    <recommendedName>
        <fullName evidence="3">histidine kinase</fullName>
        <ecNumber evidence="3">2.7.13.3</ecNumber>
    </recommendedName>
</protein>
<dbReference type="RefSeq" id="WP_147669780.1">
    <property type="nucleotide sequence ID" value="NZ_CP120678.1"/>
</dbReference>
<keyword evidence="10" id="KW-0812">Transmembrane</keyword>
<dbReference type="KEGG" id="sgbi:P3F81_08240"/>
<dbReference type="CDD" id="cd16917">
    <property type="entry name" value="HATPase_UhpB-NarQ-NarX-like"/>
    <property type="match status" value="1"/>
</dbReference>
<dbReference type="Pfam" id="PF00672">
    <property type="entry name" value="HAMP"/>
    <property type="match status" value="1"/>
</dbReference>
<feature type="domain" description="HAMP" evidence="12">
    <location>
        <begin position="189"/>
        <end position="241"/>
    </location>
</feature>
<evidence type="ECO:0000256" key="3">
    <source>
        <dbReference type="ARBA" id="ARBA00012438"/>
    </source>
</evidence>
<feature type="transmembrane region" description="Helical" evidence="10">
    <location>
        <begin position="13"/>
        <end position="32"/>
    </location>
</feature>
<dbReference type="InterPro" id="IPR003594">
    <property type="entry name" value="HATPase_dom"/>
</dbReference>
<dbReference type="GO" id="GO:0000155">
    <property type="term" value="F:phosphorelay sensor kinase activity"/>
    <property type="evidence" value="ECO:0007669"/>
    <property type="project" value="InterPro"/>
</dbReference>
<keyword evidence="4" id="KW-0597">Phosphoprotein</keyword>
<dbReference type="GO" id="GO:0016020">
    <property type="term" value="C:membrane"/>
    <property type="evidence" value="ECO:0007669"/>
    <property type="project" value="UniProtKB-SubCell"/>
</dbReference>
<dbReference type="GO" id="GO:0005524">
    <property type="term" value="F:ATP binding"/>
    <property type="evidence" value="ECO:0007669"/>
    <property type="project" value="UniProtKB-KW"/>
</dbReference>
<evidence type="ECO:0000259" key="11">
    <source>
        <dbReference type="PROSITE" id="PS50109"/>
    </source>
</evidence>
<evidence type="ECO:0000256" key="9">
    <source>
        <dbReference type="ARBA" id="ARBA00023012"/>
    </source>
</evidence>
<feature type="transmembrane region" description="Helical" evidence="10">
    <location>
        <begin position="159"/>
        <end position="187"/>
    </location>
</feature>
<evidence type="ECO:0000256" key="10">
    <source>
        <dbReference type="SAM" id="Phobius"/>
    </source>
</evidence>
<dbReference type="InterPro" id="IPR003660">
    <property type="entry name" value="HAMP_dom"/>
</dbReference>
<evidence type="ECO:0000256" key="5">
    <source>
        <dbReference type="ARBA" id="ARBA00022679"/>
    </source>
</evidence>
<evidence type="ECO:0000256" key="4">
    <source>
        <dbReference type="ARBA" id="ARBA00022553"/>
    </source>
</evidence>
<dbReference type="Pfam" id="PF02518">
    <property type="entry name" value="HATPase_c"/>
    <property type="match status" value="1"/>
</dbReference>
<evidence type="ECO:0000259" key="12">
    <source>
        <dbReference type="PROSITE" id="PS50885"/>
    </source>
</evidence>